<sequence>MLRMSLYRLAFPLLLFACLTGCTEDFFVDLEPLERDLLGVWVAAERQDTTSLSIFNDRAQLIWRRNGRKFAGMTLSREEQVAIRLTEVWMKGLDEAVEFRNFRQVDHQLAQLHATLRELRAPLVEAHPADQLYAFDDRWGWVEEISHDQLMCLVEWSEYEEAFQAAKTTWRHFRTLAPGHAENLFPGLAATAPEAEITAIAVDAELVLFEDILSLGNHTLTTETCGTVRQRFLDHVAVLIGYPEADITL</sequence>
<protein>
    <recommendedName>
        <fullName evidence="4">DUF306 domain-containing protein</fullName>
    </recommendedName>
</protein>
<reference evidence="2 3" key="1">
    <citation type="submission" date="2018-02" db="EMBL/GenBank/DDBJ databases">
        <title>Genomic Encyclopedia of Archaeal and Bacterial Type Strains, Phase II (KMG-II): from individual species to whole genera.</title>
        <authorList>
            <person name="Goeker M."/>
        </authorList>
    </citation>
    <scope>NUCLEOTIDE SEQUENCE [LARGE SCALE GENOMIC DNA]</scope>
    <source>
        <strain evidence="2 3">DSM 29526</strain>
    </source>
</reference>
<organism evidence="2 3">
    <name type="scientific">Neolewinella xylanilytica</name>
    <dbReference type="NCBI Taxonomy" id="1514080"/>
    <lineage>
        <taxon>Bacteria</taxon>
        <taxon>Pseudomonadati</taxon>
        <taxon>Bacteroidota</taxon>
        <taxon>Saprospiria</taxon>
        <taxon>Saprospirales</taxon>
        <taxon>Lewinellaceae</taxon>
        <taxon>Neolewinella</taxon>
    </lineage>
</organism>
<dbReference type="AlphaFoldDB" id="A0A2S6I7Z8"/>
<feature type="signal peptide" evidence="1">
    <location>
        <begin position="1"/>
        <end position="17"/>
    </location>
</feature>
<keyword evidence="3" id="KW-1185">Reference proteome</keyword>
<accession>A0A2S6I7Z8</accession>
<name>A0A2S6I7Z8_9BACT</name>
<comment type="caution">
    <text evidence="2">The sequence shown here is derived from an EMBL/GenBank/DDBJ whole genome shotgun (WGS) entry which is preliminary data.</text>
</comment>
<dbReference type="Proteomes" id="UP000237662">
    <property type="component" value="Unassembled WGS sequence"/>
</dbReference>
<evidence type="ECO:0000313" key="3">
    <source>
        <dbReference type="Proteomes" id="UP000237662"/>
    </source>
</evidence>
<evidence type="ECO:0008006" key="4">
    <source>
        <dbReference type="Google" id="ProtNLM"/>
    </source>
</evidence>
<gene>
    <name evidence="2" type="ORF">CLV84_0558</name>
</gene>
<proteinExistence type="predicted"/>
<keyword evidence="1" id="KW-0732">Signal</keyword>
<evidence type="ECO:0000256" key="1">
    <source>
        <dbReference type="SAM" id="SignalP"/>
    </source>
</evidence>
<evidence type="ECO:0000313" key="2">
    <source>
        <dbReference type="EMBL" id="PPK87612.1"/>
    </source>
</evidence>
<feature type="chain" id="PRO_5015708627" description="DUF306 domain-containing protein" evidence="1">
    <location>
        <begin position="18"/>
        <end position="249"/>
    </location>
</feature>
<dbReference type="EMBL" id="PTJC01000005">
    <property type="protein sequence ID" value="PPK87612.1"/>
    <property type="molecule type" value="Genomic_DNA"/>
</dbReference>